<comment type="subcellular location">
    <subcellularLocation>
        <location evidence="1 7">Cell membrane</location>
        <topology evidence="1 7">Multi-pass membrane protein</topology>
    </subcellularLocation>
</comment>
<evidence type="ECO:0000256" key="1">
    <source>
        <dbReference type="ARBA" id="ARBA00004651"/>
    </source>
</evidence>
<organism evidence="10 11">
    <name type="scientific">Candidatus Avipropionibacterium avicola</name>
    <dbReference type="NCBI Taxonomy" id="2840701"/>
    <lineage>
        <taxon>Bacteria</taxon>
        <taxon>Bacillati</taxon>
        <taxon>Actinomycetota</taxon>
        <taxon>Actinomycetes</taxon>
        <taxon>Propionibacteriales</taxon>
        <taxon>Propionibacteriaceae</taxon>
        <taxon>Propionibacteriaceae incertae sedis</taxon>
        <taxon>Candidatus Avipropionibacterium</taxon>
    </lineage>
</organism>
<evidence type="ECO:0000256" key="6">
    <source>
        <dbReference type="ARBA" id="ARBA00023136"/>
    </source>
</evidence>
<feature type="domain" description="ABC transmembrane type-1" evidence="9">
    <location>
        <begin position="92"/>
        <end position="281"/>
    </location>
</feature>
<dbReference type="PROSITE" id="PS50928">
    <property type="entry name" value="ABC_TM1"/>
    <property type="match status" value="1"/>
</dbReference>
<sequence>MTTRTVPTTAAVAPGPPPGPARVRRRGGVGTVVRHVLAVVVAVAFLAPLLWTVRVSLSTPADVYQFPPRLFGDWDFSHYPRAWQARPWLRYFGNTVFIAGCVVALTITTSLMAGFAFALMKFRGRGILFGLCMAVMMVPQTVLLIPNFVIAQTLNLYDTYLIQILPWAASVFGIFLMRQFFVTLPRELFEAAELDGAGTWRMLFLVAAPLARPPMVLVALNSFMGSWNSFVWPYLMTRRDEIRPIEVGLQTFYGAEGTDWNGLTAAITFTTIPVIVIFLFLQRYFVHGAYGVEGGVRG</sequence>
<feature type="region of interest" description="Disordered" evidence="8">
    <location>
        <begin position="1"/>
        <end position="21"/>
    </location>
</feature>
<dbReference type="SUPFAM" id="SSF161098">
    <property type="entry name" value="MetI-like"/>
    <property type="match status" value="1"/>
</dbReference>
<keyword evidence="6 7" id="KW-0472">Membrane</keyword>
<dbReference type="GO" id="GO:0055085">
    <property type="term" value="P:transmembrane transport"/>
    <property type="evidence" value="ECO:0007669"/>
    <property type="project" value="InterPro"/>
</dbReference>
<dbReference type="GO" id="GO:0005886">
    <property type="term" value="C:plasma membrane"/>
    <property type="evidence" value="ECO:0007669"/>
    <property type="project" value="UniProtKB-SubCell"/>
</dbReference>
<evidence type="ECO:0000256" key="5">
    <source>
        <dbReference type="ARBA" id="ARBA00022989"/>
    </source>
</evidence>
<keyword evidence="4 7" id="KW-0812">Transmembrane</keyword>
<protein>
    <submittedName>
        <fullName evidence="10">Carbohydrate ABC transporter permease</fullName>
    </submittedName>
</protein>
<dbReference type="EMBL" id="DVLP01000111">
    <property type="protein sequence ID" value="HIT74711.1"/>
    <property type="molecule type" value="Genomic_DNA"/>
</dbReference>
<feature type="transmembrane region" description="Helical" evidence="7">
    <location>
        <begin position="202"/>
        <end position="224"/>
    </location>
</feature>
<keyword evidence="3" id="KW-1003">Cell membrane</keyword>
<evidence type="ECO:0000256" key="2">
    <source>
        <dbReference type="ARBA" id="ARBA00022448"/>
    </source>
</evidence>
<dbReference type="Gene3D" id="1.10.3720.10">
    <property type="entry name" value="MetI-like"/>
    <property type="match status" value="1"/>
</dbReference>
<dbReference type="PANTHER" id="PTHR43744">
    <property type="entry name" value="ABC TRANSPORTER PERMEASE PROTEIN MG189-RELATED-RELATED"/>
    <property type="match status" value="1"/>
</dbReference>
<feature type="transmembrane region" description="Helical" evidence="7">
    <location>
        <begin position="32"/>
        <end position="51"/>
    </location>
</feature>
<evidence type="ECO:0000256" key="8">
    <source>
        <dbReference type="SAM" id="MobiDB-lite"/>
    </source>
</evidence>
<keyword evidence="5 7" id="KW-1133">Transmembrane helix</keyword>
<keyword evidence="2 7" id="KW-0813">Transport</keyword>
<comment type="caution">
    <text evidence="10">The sequence shown here is derived from an EMBL/GenBank/DDBJ whole genome shotgun (WGS) entry which is preliminary data.</text>
</comment>
<dbReference type="InterPro" id="IPR035906">
    <property type="entry name" value="MetI-like_sf"/>
</dbReference>
<gene>
    <name evidence="10" type="ORF">IAA98_03915</name>
</gene>
<reference evidence="10" key="2">
    <citation type="journal article" date="2021" name="PeerJ">
        <title>Extensive microbial diversity within the chicken gut microbiome revealed by metagenomics and culture.</title>
        <authorList>
            <person name="Gilroy R."/>
            <person name="Ravi A."/>
            <person name="Getino M."/>
            <person name="Pursley I."/>
            <person name="Horton D.L."/>
            <person name="Alikhan N.F."/>
            <person name="Baker D."/>
            <person name="Gharbi K."/>
            <person name="Hall N."/>
            <person name="Watson M."/>
            <person name="Adriaenssens E.M."/>
            <person name="Foster-Nyarko E."/>
            <person name="Jarju S."/>
            <person name="Secka A."/>
            <person name="Antonio M."/>
            <person name="Oren A."/>
            <person name="Chaudhuri R.R."/>
            <person name="La Ragione R."/>
            <person name="Hildebrand F."/>
            <person name="Pallen M.J."/>
        </authorList>
    </citation>
    <scope>NUCLEOTIDE SEQUENCE</scope>
    <source>
        <strain evidence="10">ChiGjej1B1-24693</strain>
    </source>
</reference>
<dbReference type="CDD" id="cd06261">
    <property type="entry name" value="TM_PBP2"/>
    <property type="match status" value="1"/>
</dbReference>
<feature type="transmembrane region" description="Helical" evidence="7">
    <location>
        <begin position="260"/>
        <end position="281"/>
    </location>
</feature>
<feature type="transmembrane region" description="Helical" evidence="7">
    <location>
        <begin position="127"/>
        <end position="148"/>
    </location>
</feature>
<feature type="transmembrane region" description="Helical" evidence="7">
    <location>
        <begin position="160"/>
        <end position="181"/>
    </location>
</feature>
<evidence type="ECO:0000313" key="11">
    <source>
        <dbReference type="Proteomes" id="UP000886842"/>
    </source>
</evidence>
<evidence type="ECO:0000256" key="7">
    <source>
        <dbReference type="RuleBase" id="RU363032"/>
    </source>
</evidence>
<reference evidence="10" key="1">
    <citation type="submission" date="2020-10" db="EMBL/GenBank/DDBJ databases">
        <authorList>
            <person name="Gilroy R."/>
        </authorList>
    </citation>
    <scope>NUCLEOTIDE SEQUENCE</scope>
    <source>
        <strain evidence="10">ChiGjej1B1-24693</strain>
    </source>
</reference>
<feature type="transmembrane region" description="Helical" evidence="7">
    <location>
        <begin position="96"/>
        <end position="120"/>
    </location>
</feature>
<accession>A0A9D1GVU0</accession>
<evidence type="ECO:0000259" key="9">
    <source>
        <dbReference type="PROSITE" id="PS50928"/>
    </source>
</evidence>
<feature type="compositionally biased region" description="Low complexity" evidence="8">
    <location>
        <begin position="1"/>
        <end position="13"/>
    </location>
</feature>
<dbReference type="Pfam" id="PF00528">
    <property type="entry name" value="BPD_transp_1"/>
    <property type="match status" value="1"/>
</dbReference>
<dbReference type="InterPro" id="IPR000515">
    <property type="entry name" value="MetI-like"/>
</dbReference>
<dbReference type="PANTHER" id="PTHR43744:SF12">
    <property type="entry name" value="ABC TRANSPORTER PERMEASE PROTEIN MG189-RELATED"/>
    <property type="match status" value="1"/>
</dbReference>
<evidence type="ECO:0000313" key="10">
    <source>
        <dbReference type="EMBL" id="HIT74711.1"/>
    </source>
</evidence>
<dbReference type="Proteomes" id="UP000886842">
    <property type="component" value="Unassembled WGS sequence"/>
</dbReference>
<name>A0A9D1GVU0_9ACTN</name>
<dbReference type="AlphaFoldDB" id="A0A9D1GVU0"/>
<evidence type="ECO:0000256" key="3">
    <source>
        <dbReference type="ARBA" id="ARBA00022475"/>
    </source>
</evidence>
<comment type="similarity">
    <text evidence="7">Belongs to the binding-protein-dependent transport system permease family.</text>
</comment>
<evidence type="ECO:0000256" key="4">
    <source>
        <dbReference type="ARBA" id="ARBA00022692"/>
    </source>
</evidence>
<proteinExistence type="inferred from homology"/>